<name>A0AAU8BPQ3_9VIBR</name>
<protein>
    <submittedName>
        <fullName evidence="2">Uncharacterized protein</fullName>
    </submittedName>
</protein>
<sequence>MDNNVRKNDLESRKEHGRLAQQPEMKKALKKPIQAVSSTTWDQFDYKQVQGKLDQQIREQLAGQCLSQVPQTTARIAHEAVDSMLKSEPASKIAQKLDELYQRFQVIFENLDVSIDLRTRQYISATGLVMSPEHCLTTIKDTYRVAAFTRGIEQAISERLSLMSTPSPIHLVYPACGPLAPLVLPLLSYFRQQSSVTSEQLKVTLIDIQPGAVKMLNAAVEELEVEDFIKEIRLLDALDYQPEGDIDILVLEAMQHGFTREAHLPIAKHFADIMSQDSVMIPESISIRALLAIPQLEFCEQWDRDLSADEQLERQIHVRTKRTDVGEVANINLDFLKRMQWRELDNNTKVAACNRLNIPELAENATKQTLLVMAELTTFSDEHLTQYQSGITHPLPDLHACINFVPAEEQEGDVLLSSGDSVRFYYRVNGMPGFLVVPQEEAHDAND</sequence>
<dbReference type="RefSeq" id="WP_353498784.1">
    <property type="nucleotide sequence ID" value="NZ_CP115921.1"/>
</dbReference>
<dbReference type="EMBL" id="CP115921">
    <property type="protein sequence ID" value="XCD17603.1"/>
    <property type="molecule type" value="Genomic_DNA"/>
</dbReference>
<evidence type="ECO:0000313" key="2">
    <source>
        <dbReference type="EMBL" id="XCD17603.1"/>
    </source>
</evidence>
<dbReference type="InterPro" id="IPR029063">
    <property type="entry name" value="SAM-dependent_MTases_sf"/>
</dbReference>
<proteinExistence type="predicted"/>
<dbReference type="AlphaFoldDB" id="A0AAU8BPQ3"/>
<feature type="compositionally biased region" description="Basic and acidic residues" evidence="1">
    <location>
        <begin position="1"/>
        <end position="18"/>
    </location>
</feature>
<feature type="region of interest" description="Disordered" evidence="1">
    <location>
        <begin position="1"/>
        <end position="29"/>
    </location>
</feature>
<organism evidence="2">
    <name type="scientific">Vibrio chaetopteri</name>
    <dbReference type="NCBI Taxonomy" id="3016528"/>
    <lineage>
        <taxon>Bacteria</taxon>
        <taxon>Pseudomonadati</taxon>
        <taxon>Pseudomonadota</taxon>
        <taxon>Gammaproteobacteria</taxon>
        <taxon>Vibrionales</taxon>
        <taxon>Vibrionaceae</taxon>
        <taxon>Vibrio</taxon>
    </lineage>
</organism>
<reference evidence="2" key="1">
    <citation type="submission" date="2023-01" db="EMBL/GenBank/DDBJ databases">
        <title>Vibrio sp. CB1-14 genome sequencing.</title>
        <authorList>
            <person name="Otstavnykh N."/>
            <person name="Isaeva M."/>
            <person name="Meleshko D."/>
        </authorList>
    </citation>
    <scope>NUCLEOTIDE SEQUENCE</scope>
    <source>
        <strain evidence="2">CB1-14</strain>
    </source>
</reference>
<evidence type="ECO:0000256" key="1">
    <source>
        <dbReference type="SAM" id="MobiDB-lite"/>
    </source>
</evidence>
<gene>
    <name evidence="2" type="ORF">PG915_20110</name>
</gene>
<dbReference type="KEGG" id="vck:PG915_20110"/>
<dbReference type="SUPFAM" id="SSF53335">
    <property type="entry name" value="S-adenosyl-L-methionine-dependent methyltransferases"/>
    <property type="match status" value="1"/>
</dbReference>
<accession>A0AAU8BPQ3</accession>
<dbReference type="Gene3D" id="3.40.50.150">
    <property type="entry name" value="Vaccinia Virus protein VP39"/>
    <property type="match status" value="1"/>
</dbReference>